<dbReference type="OrthoDB" id="429467at2759"/>
<dbReference type="SUPFAM" id="SSF47473">
    <property type="entry name" value="EF-hand"/>
    <property type="match status" value="1"/>
</dbReference>
<dbReference type="PROSITE" id="PS00018">
    <property type="entry name" value="EF_HAND_1"/>
    <property type="match status" value="1"/>
</dbReference>
<dbReference type="Pfam" id="PF13405">
    <property type="entry name" value="EF-hand_6"/>
    <property type="match status" value="1"/>
</dbReference>
<evidence type="ECO:0000313" key="6">
    <source>
        <dbReference type="Proteomes" id="UP000792457"/>
    </source>
</evidence>
<dbReference type="InterPro" id="IPR002048">
    <property type="entry name" value="EF_hand_dom"/>
</dbReference>
<dbReference type="FunFam" id="1.10.238.10:FF:000003">
    <property type="entry name" value="Calmodulin A"/>
    <property type="match status" value="1"/>
</dbReference>
<dbReference type="InterPro" id="IPR050403">
    <property type="entry name" value="Myosin_RLC"/>
</dbReference>
<proteinExistence type="predicted"/>
<name>A0A8K0K4P2_LADFU</name>
<evidence type="ECO:0000256" key="2">
    <source>
        <dbReference type="ARBA" id="ARBA00022837"/>
    </source>
</evidence>
<dbReference type="InterPro" id="IPR018247">
    <property type="entry name" value="EF_Hand_1_Ca_BS"/>
</dbReference>
<reference evidence="5" key="1">
    <citation type="submission" date="2013-04" db="EMBL/GenBank/DDBJ databases">
        <authorList>
            <person name="Qu J."/>
            <person name="Murali S.C."/>
            <person name="Bandaranaike D."/>
            <person name="Bellair M."/>
            <person name="Blankenburg K."/>
            <person name="Chao H."/>
            <person name="Dinh H."/>
            <person name="Doddapaneni H."/>
            <person name="Downs B."/>
            <person name="Dugan-Rocha S."/>
            <person name="Elkadiri S."/>
            <person name="Gnanaolivu R.D."/>
            <person name="Hernandez B."/>
            <person name="Javaid M."/>
            <person name="Jayaseelan J.C."/>
            <person name="Lee S."/>
            <person name="Li M."/>
            <person name="Ming W."/>
            <person name="Munidasa M."/>
            <person name="Muniz J."/>
            <person name="Nguyen L."/>
            <person name="Ongeri F."/>
            <person name="Osuji N."/>
            <person name="Pu L.-L."/>
            <person name="Puazo M."/>
            <person name="Qu C."/>
            <person name="Quiroz J."/>
            <person name="Raj R."/>
            <person name="Weissenberger G."/>
            <person name="Xin Y."/>
            <person name="Zou X."/>
            <person name="Han Y."/>
            <person name="Richards S."/>
            <person name="Worley K."/>
            <person name="Muzny D."/>
            <person name="Gibbs R."/>
        </authorList>
    </citation>
    <scope>NUCLEOTIDE SEQUENCE</scope>
    <source>
        <strain evidence="5">Sampled in the wild</strain>
    </source>
</reference>
<feature type="compositionally biased region" description="Basic and acidic residues" evidence="3">
    <location>
        <begin position="19"/>
        <end position="35"/>
    </location>
</feature>
<comment type="caution">
    <text evidence="5">The sequence shown here is derived from an EMBL/GenBank/DDBJ whole genome shotgun (WGS) entry which is preliminary data.</text>
</comment>
<keyword evidence="2" id="KW-0106">Calcium</keyword>
<feature type="domain" description="EF-hand" evidence="4">
    <location>
        <begin position="59"/>
        <end position="94"/>
    </location>
</feature>
<evidence type="ECO:0000313" key="5">
    <source>
        <dbReference type="EMBL" id="KAG8227873.1"/>
    </source>
</evidence>
<dbReference type="Proteomes" id="UP000792457">
    <property type="component" value="Unassembled WGS sequence"/>
</dbReference>
<dbReference type="GO" id="GO:0005509">
    <property type="term" value="F:calcium ion binding"/>
    <property type="evidence" value="ECO:0007669"/>
    <property type="project" value="InterPro"/>
</dbReference>
<dbReference type="EMBL" id="KZ308346">
    <property type="protein sequence ID" value="KAG8227873.1"/>
    <property type="molecule type" value="Genomic_DNA"/>
</dbReference>
<dbReference type="PROSITE" id="PS50222">
    <property type="entry name" value="EF_HAND_2"/>
    <property type="match status" value="1"/>
</dbReference>
<evidence type="ECO:0000256" key="3">
    <source>
        <dbReference type="SAM" id="MobiDB-lite"/>
    </source>
</evidence>
<accession>A0A8K0K4P2</accession>
<feature type="region of interest" description="Disordered" evidence="3">
    <location>
        <begin position="1"/>
        <end position="41"/>
    </location>
</feature>
<evidence type="ECO:0000259" key="4">
    <source>
        <dbReference type="PROSITE" id="PS50222"/>
    </source>
</evidence>
<dbReference type="PANTHER" id="PTHR23049">
    <property type="entry name" value="MYOSIN REGULATORY LIGHT CHAIN 2"/>
    <property type="match status" value="1"/>
</dbReference>
<evidence type="ECO:0000256" key="1">
    <source>
        <dbReference type="ARBA" id="ARBA00022737"/>
    </source>
</evidence>
<dbReference type="SMART" id="SM00054">
    <property type="entry name" value="EFh"/>
    <property type="match status" value="1"/>
</dbReference>
<gene>
    <name evidence="5" type="ORF">J437_LFUL007183</name>
</gene>
<protein>
    <recommendedName>
        <fullName evidence="4">EF-hand domain-containing protein</fullName>
    </recommendedName>
</protein>
<dbReference type="InterPro" id="IPR011992">
    <property type="entry name" value="EF-hand-dom_pair"/>
</dbReference>
<sequence>MGDAGQKTKRKKSSTGDAAAEKPPRKESTDSRPGDLIKFYEPPKIPHREEDVLHEIDEKKLLELREAFFLLDLNNDGYIDKEDLRMTYATLGRPDMPERDIDHMLGEAICNPLDFDSFVILLGFRTIELDPEETLIQALSSWDLDDSGLICEERIKHDLMTWGEKFTPEEVDMALEDAPTYAKGEKVMIDYIEFCKKLCGLRKSK</sequence>
<keyword evidence="6" id="KW-1185">Reference proteome</keyword>
<dbReference type="Gene3D" id="1.10.238.10">
    <property type="entry name" value="EF-hand"/>
    <property type="match status" value="2"/>
</dbReference>
<reference evidence="5" key="2">
    <citation type="submission" date="2017-10" db="EMBL/GenBank/DDBJ databases">
        <title>Ladona fulva Genome sequencing and assembly.</title>
        <authorList>
            <person name="Murali S."/>
            <person name="Richards S."/>
            <person name="Bandaranaike D."/>
            <person name="Bellair M."/>
            <person name="Blankenburg K."/>
            <person name="Chao H."/>
            <person name="Dinh H."/>
            <person name="Doddapaneni H."/>
            <person name="Dugan-Rocha S."/>
            <person name="Elkadiri S."/>
            <person name="Gnanaolivu R."/>
            <person name="Hernandez B."/>
            <person name="Skinner E."/>
            <person name="Javaid M."/>
            <person name="Lee S."/>
            <person name="Li M."/>
            <person name="Ming W."/>
            <person name="Munidasa M."/>
            <person name="Muniz J."/>
            <person name="Nguyen L."/>
            <person name="Hughes D."/>
            <person name="Osuji N."/>
            <person name="Pu L.-L."/>
            <person name="Puazo M."/>
            <person name="Qu C."/>
            <person name="Quiroz J."/>
            <person name="Raj R."/>
            <person name="Weissenberger G."/>
            <person name="Xin Y."/>
            <person name="Zou X."/>
            <person name="Han Y."/>
            <person name="Worley K."/>
            <person name="Muzny D."/>
            <person name="Gibbs R."/>
        </authorList>
    </citation>
    <scope>NUCLEOTIDE SEQUENCE</scope>
    <source>
        <strain evidence="5">Sampled in the wild</strain>
    </source>
</reference>
<dbReference type="AlphaFoldDB" id="A0A8K0K4P2"/>
<organism evidence="5 6">
    <name type="scientific">Ladona fulva</name>
    <name type="common">Scarce chaser dragonfly</name>
    <name type="synonym">Libellula fulva</name>
    <dbReference type="NCBI Taxonomy" id="123851"/>
    <lineage>
        <taxon>Eukaryota</taxon>
        <taxon>Metazoa</taxon>
        <taxon>Ecdysozoa</taxon>
        <taxon>Arthropoda</taxon>
        <taxon>Hexapoda</taxon>
        <taxon>Insecta</taxon>
        <taxon>Pterygota</taxon>
        <taxon>Palaeoptera</taxon>
        <taxon>Odonata</taxon>
        <taxon>Epiprocta</taxon>
        <taxon>Anisoptera</taxon>
        <taxon>Libelluloidea</taxon>
        <taxon>Libellulidae</taxon>
        <taxon>Ladona</taxon>
    </lineage>
</organism>
<keyword evidence="1" id="KW-0677">Repeat</keyword>